<dbReference type="Gene3D" id="1.10.10.10">
    <property type="entry name" value="Winged helix-like DNA-binding domain superfamily/Winged helix DNA-binding domain"/>
    <property type="match status" value="1"/>
</dbReference>
<keyword evidence="8" id="KW-1185">Reference proteome</keyword>
<keyword evidence="3" id="KW-0238">DNA-binding</keyword>
<dbReference type="FunFam" id="1.10.10.10:FF:000001">
    <property type="entry name" value="LysR family transcriptional regulator"/>
    <property type="match status" value="1"/>
</dbReference>
<dbReference type="PANTHER" id="PTHR30126:SF18">
    <property type="entry name" value="LYSR FAMILY TRANSCRIPTIONAL REGULATOR"/>
    <property type="match status" value="1"/>
</dbReference>
<dbReference type="Proteomes" id="UP000224974">
    <property type="component" value="Unassembled WGS sequence"/>
</dbReference>
<evidence type="ECO:0000256" key="4">
    <source>
        <dbReference type="ARBA" id="ARBA00023163"/>
    </source>
</evidence>
<comment type="similarity">
    <text evidence="1">Belongs to the LysR transcriptional regulatory family.</text>
</comment>
<accession>A0A2C6DLR6</accession>
<dbReference type="SUPFAM" id="SSF53850">
    <property type="entry name" value="Periplasmic binding protein-like II"/>
    <property type="match status" value="1"/>
</dbReference>
<dbReference type="EMBL" id="PDDX01000001">
    <property type="protein sequence ID" value="PHI29395.1"/>
    <property type="molecule type" value="Genomic_DNA"/>
</dbReference>
<keyword evidence="2" id="KW-0805">Transcription regulation</keyword>
<dbReference type="InterPro" id="IPR036390">
    <property type="entry name" value="WH_DNA-bd_sf"/>
</dbReference>
<dbReference type="PROSITE" id="PS50931">
    <property type="entry name" value="HTH_LYSR"/>
    <property type="match status" value="1"/>
</dbReference>
<sequence length="308" mass="35019">MNSIFSEENLHTFSVVARLTNFSRAASELGITTSAVSYAIKRMENYLGSPLFIRTTRNVELTESGEYFYRKTLNLLDEFRAIERSVSSIDQGIEARLRICINKLLYTPYHTATLLRHLKQRFPSCQVIIMTEVYNGVWDALLNKNADIAIGAPDTLMGGGGIDYAKLGHIHWEFAIPPHHPLALLPEPIAESQLRIYPTIMVEDTAYDISKKVGWLLHGQEAIQVPDFETKCQSQILGTGIGFLPDYLIRPYVENGQLIIRKIQNPRQPSEMLLASRHSIKGLVTQWIKRGFMKNGVLFELYKDLLHE</sequence>
<dbReference type="STRING" id="1111728.GCA_000427805_03574"/>
<dbReference type="PRINTS" id="PR00039">
    <property type="entry name" value="HTHLYSR"/>
</dbReference>
<dbReference type="GO" id="GO:0003700">
    <property type="term" value="F:DNA-binding transcription factor activity"/>
    <property type="evidence" value="ECO:0007669"/>
    <property type="project" value="InterPro"/>
</dbReference>
<evidence type="ECO:0000313" key="9">
    <source>
        <dbReference type="Proteomes" id="UP000373449"/>
    </source>
</evidence>
<name>A0A2C6DLR6_9GAMM</name>
<gene>
    <name evidence="7" type="primary">allS_4</name>
    <name evidence="6" type="ORF">CRN84_08660</name>
    <name evidence="7" type="ORF">NCTC12282_02585</name>
</gene>
<evidence type="ECO:0000256" key="3">
    <source>
        <dbReference type="ARBA" id="ARBA00023125"/>
    </source>
</evidence>
<evidence type="ECO:0000313" key="6">
    <source>
        <dbReference type="EMBL" id="PHI29395.1"/>
    </source>
</evidence>
<dbReference type="Pfam" id="PF03466">
    <property type="entry name" value="LysR_substrate"/>
    <property type="match status" value="1"/>
</dbReference>
<dbReference type="SUPFAM" id="SSF46785">
    <property type="entry name" value="Winged helix' DNA-binding domain"/>
    <property type="match status" value="1"/>
</dbReference>
<evidence type="ECO:0000259" key="5">
    <source>
        <dbReference type="PROSITE" id="PS50931"/>
    </source>
</evidence>
<dbReference type="Pfam" id="PF00126">
    <property type="entry name" value="HTH_1"/>
    <property type="match status" value="1"/>
</dbReference>
<proteinExistence type="inferred from homology"/>
<reference evidence="6" key="2">
    <citation type="submission" date="2017-09" db="EMBL/GenBank/DDBJ databases">
        <title>FDA dAtabase for Regulatory Grade micrObial Sequences (FDA-ARGOS): Supporting development and validation of Infectious Disease Dx tests.</title>
        <authorList>
            <person name="Minogue T."/>
            <person name="Wolcott M."/>
            <person name="Wasieloski L."/>
            <person name="Aguilar W."/>
            <person name="Moore D."/>
            <person name="Tallon L.J."/>
            <person name="Sadzewicz L."/>
            <person name="Ott S."/>
            <person name="Zhao X."/>
            <person name="Nagaraj S."/>
            <person name="Vavikolanu K."/>
            <person name="Aluvathingal J."/>
            <person name="Nadendla S."/>
            <person name="Sichtig H."/>
        </authorList>
    </citation>
    <scope>NUCLEOTIDE SEQUENCE</scope>
    <source>
        <strain evidence="6">FDAARGOS_387</strain>
    </source>
</reference>
<feature type="domain" description="HTH lysR-type" evidence="5">
    <location>
        <begin position="10"/>
        <end position="62"/>
    </location>
</feature>
<keyword evidence="4" id="KW-0804">Transcription</keyword>
<dbReference type="Gene3D" id="3.40.190.290">
    <property type="match status" value="1"/>
</dbReference>
<dbReference type="InterPro" id="IPR036388">
    <property type="entry name" value="WH-like_DNA-bd_sf"/>
</dbReference>
<protein>
    <submittedName>
        <fullName evidence="7">HTH-type transcriptional activator AllS</fullName>
    </submittedName>
    <submittedName>
        <fullName evidence="6">LysR family transcriptional regulator</fullName>
    </submittedName>
</protein>
<reference evidence="8" key="1">
    <citation type="submission" date="2017-09" db="EMBL/GenBank/DDBJ databases">
        <title>FDA dAtabase for Regulatory Grade micrObial Sequences (FDA-ARGOS): Supporting development and validation of Infectious Disease Dx tests.</title>
        <authorList>
            <person name="Minogue T."/>
            <person name="Wolcott M."/>
            <person name="Wasieloski L."/>
            <person name="Aguilar W."/>
            <person name="Moore D."/>
            <person name="Tallon L."/>
            <person name="Sadzewicz L."/>
            <person name="Ott S."/>
            <person name="Zhao X."/>
            <person name="Nagaraj S."/>
            <person name="Vavikolanu K."/>
            <person name="Aluvathingal J."/>
            <person name="Nadendla S."/>
            <person name="Sichtig H."/>
        </authorList>
    </citation>
    <scope>NUCLEOTIDE SEQUENCE [LARGE SCALE GENOMIC DNA]</scope>
    <source>
        <strain evidence="8">FDAARGOS_387</strain>
    </source>
</reference>
<evidence type="ECO:0000313" key="8">
    <source>
        <dbReference type="Proteomes" id="UP000224974"/>
    </source>
</evidence>
<reference evidence="7 9" key="3">
    <citation type="submission" date="2019-03" db="EMBL/GenBank/DDBJ databases">
        <authorList>
            <consortium name="Pathogen Informatics"/>
        </authorList>
    </citation>
    <scope>NUCLEOTIDE SEQUENCE [LARGE SCALE GENOMIC DNA]</scope>
    <source>
        <strain evidence="7 9">NCTC12282</strain>
    </source>
</reference>
<dbReference type="OrthoDB" id="196624at2"/>
<evidence type="ECO:0000256" key="2">
    <source>
        <dbReference type="ARBA" id="ARBA00023015"/>
    </source>
</evidence>
<dbReference type="GO" id="GO:0000976">
    <property type="term" value="F:transcription cis-regulatory region binding"/>
    <property type="evidence" value="ECO:0007669"/>
    <property type="project" value="TreeGrafter"/>
</dbReference>
<dbReference type="EMBL" id="CAADJA010000002">
    <property type="protein sequence ID" value="VFS47647.1"/>
    <property type="molecule type" value="Genomic_DNA"/>
</dbReference>
<dbReference type="AlphaFoldDB" id="A0A2C6DLR6"/>
<dbReference type="RefSeq" id="WP_029095646.1">
    <property type="nucleotide sequence ID" value="NZ_CAADJA010000002.1"/>
</dbReference>
<evidence type="ECO:0000313" key="7">
    <source>
        <dbReference type="EMBL" id="VFS47647.1"/>
    </source>
</evidence>
<dbReference type="PANTHER" id="PTHR30126">
    <property type="entry name" value="HTH-TYPE TRANSCRIPTIONAL REGULATOR"/>
    <property type="match status" value="1"/>
</dbReference>
<dbReference type="Proteomes" id="UP000373449">
    <property type="component" value="Unassembled WGS sequence"/>
</dbReference>
<organism evidence="6 8">
    <name type="scientific">Budvicia aquatica</name>
    <dbReference type="NCBI Taxonomy" id="82979"/>
    <lineage>
        <taxon>Bacteria</taxon>
        <taxon>Pseudomonadati</taxon>
        <taxon>Pseudomonadota</taxon>
        <taxon>Gammaproteobacteria</taxon>
        <taxon>Enterobacterales</taxon>
        <taxon>Budviciaceae</taxon>
        <taxon>Budvicia</taxon>
    </lineage>
</organism>
<dbReference type="InterPro" id="IPR000847">
    <property type="entry name" value="LysR_HTH_N"/>
</dbReference>
<evidence type="ECO:0000256" key="1">
    <source>
        <dbReference type="ARBA" id="ARBA00009437"/>
    </source>
</evidence>
<dbReference type="InterPro" id="IPR005119">
    <property type="entry name" value="LysR_subst-bd"/>
</dbReference>